<gene>
    <name evidence="1" type="ORF">H0E87_004254</name>
</gene>
<sequence length="115" mass="12789">MEAARLLLRAHATVISLSEWFCEEALDAFGKMQNRGYRPDGSYSCGVLSALYPVESTWMLAGRIQDAYHLIKSGEDVCSSVSSVDSGNDPHYALLLNHMLVLVAEEKLGREQFHI</sequence>
<name>A0A8T2ZEG8_POPDE</name>
<proteinExistence type="predicted"/>
<evidence type="ECO:0000313" key="2">
    <source>
        <dbReference type="Proteomes" id="UP000807159"/>
    </source>
</evidence>
<organism evidence="1 2">
    <name type="scientific">Populus deltoides</name>
    <name type="common">Eastern poplar</name>
    <name type="synonym">Eastern cottonwood</name>
    <dbReference type="NCBI Taxonomy" id="3696"/>
    <lineage>
        <taxon>Eukaryota</taxon>
        <taxon>Viridiplantae</taxon>
        <taxon>Streptophyta</taxon>
        <taxon>Embryophyta</taxon>
        <taxon>Tracheophyta</taxon>
        <taxon>Spermatophyta</taxon>
        <taxon>Magnoliopsida</taxon>
        <taxon>eudicotyledons</taxon>
        <taxon>Gunneridae</taxon>
        <taxon>Pentapetalae</taxon>
        <taxon>rosids</taxon>
        <taxon>fabids</taxon>
        <taxon>Malpighiales</taxon>
        <taxon>Salicaceae</taxon>
        <taxon>Saliceae</taxon>
        <taxon>Populus</taxon>
    </lineage>
</organism>
<reference evidence="1" key="1">
    <citation type="journal article" date="2021" name="J. Hered.">
        <title>Genome Assembly of Salicaceae Populus deltoides (Eastern Cottonwood) I-69 Based on Nanopore Sequencing and Hi-C Technologies.</title>
        <authorList>
            <person name="Bai S."/>
            <person name="Wu H."/>
            <person name="Zhang J."/>
            <person name="Pan Z."/>
            <person name="Zhao W."/>
            <person name="Li Z."/>
            <person name="Tong C."/>
        </authorList>
    </citation>
    <scope>NUCLEOTIDE SEQUENCE</scope>
    <source>
        <tissue evidence="1">Leaf</tissue>
    </source>
</reference>
<dbReference type="AlphaFoldDB" id="A0A8T2ZEG8"/>
<keyword evidence="2" id="KW-1185">Reference proteome</keyword>
<evidence type="ECO:0000313" key="1">
    <source>
        <dbReference type="EMBL" id="KAH8515738.1"/>
    </source>
</evidence>
<dbReference type="Proteomes" id="UP000807159">
    <property type="component" value="Chromosome 2"/>
</dbReference>
<protein>
    <recommendedName>
        <fullName evidence="3">Pentatricopeptide repeat-containing protein</fullName>
    </recommendedName>
</protein>
<dbReference type="EMBL" id="JACEGQ020000002">
    <property type="protein sequence ID" value="KAH8515738.1"/>
    <property type="molecule type" value="Genomic_DNA"/>
</dbReference>
<evidence type="ECO:0008006" key="3">
    <source>
        <dbReference type="Google" id="ProtNLM"/>
    </source>
</evidence>
<accession>A0A8T2ZEG8</accession>
<comment type="caution">
    <text evidence="1">The sequence shown here is derived from an EMBL/GenBank/DDBJ whole genome shotgun (WGS) entry which is preliminary data.</text>
</comment>